<sequence length="299" mass="33419">MDNRNRFGDNYDPKELVRVVRKHFGNRVMFNDADPPEDWKAGLDATLKDHPSLGVFKAENLISVPADLVKSYVSQQALVGKDKIPLPGEKATEEDWNIVFDRLGRPKTAEEYKFADIQAPEGFPDIAEKVKVFKTIAHKLGILPKQAEGLFSWFVGANIQEYTDYMTGREQEIKVAETTLRKEWGKAYEQNIALAKKVLSTYGDKEIAALLDEGLGNDPRILRIFAKIGSKMGEDGIIGKGGTFMKTPEEAKAEIAKIMGEAQSDPKHPYVNKGHPEHAIMVQKMADLSALAYPEKQTE</sequence>
<organism evidence="1">
    <name type="scientific">viral metagenome</name>
    <dbReference type="NCBI Taxonomy" id="1070528"/>
    <lineage>
        <taxon>unclassified sequences</taxon>
        <taxon>metagenomes</taxon>
        <taxon>organismal metagenomes</taxon>
    </lineage>
</organism>
<accession>A0A6H2A157</accession>
<dbReference type="AlphaFoldDB" id="A0A6H2A157"/>
<name>A0A6H2A157_9ZZZZ</name>
<gene>
    <name evidence="1" type="ORF">TM448A03592_0007</name>
</gene>
<proteinExistence type="predicted"/>
<dbReference type="EMBL" id="MT144426">
    <property type="protein sequence ID" value="QJA53498.1"/>
    <property type="molecule type" value="Genomic_DNA"/>
</dbReference>
<evidence type="ECO:0000313" key="1">
    <source>
        <dbReference type="EMBL" id="QJA53498.1"/>
    </source>
</evidence>
<protein>
    <submittedName>
        <fullName evidence="1">Putative capsid assembly protein</fullName>
    </submittedName>
</protein>
<reference evidence="1" key="1">
    <citation type="submission" date="2020-03" db="EMBL/GenBank/DDBJ databases">
        <title>The deep terrestrial virosphere.</title>
        <authorList>
            <person name="Holmfeldt K."/>
            <person name="Nilsson E."/>
            <person name="Simone D."/>
            <person name="Lopez-Fernandez M."/>
            <person name="Wu X."/>
            <person name="de Brujin I."/>
            <person name="Lundin D."/>
            <person name="Andersson A."/>
            <person name="Bertilsson S."/>
            <person name="Dopson M."/>
        </authorList>
    </citation>
    <scope>NUCLEOTIDE SEQUENCE</scope>
    <source>
        <strain evidence="1">TM448A03592</strain>
    </source>
</reference>